<dbReference type="Proteomes" id="UP000595460">
    <property type="component" value="Chromosome"/>
</dbReference>
<reference evidence="1 2" key="1">
    <citation type="submission" date="2021-01" db="EMBL/GenBank/DDBJ databases">
        <title>Genome seq and assembly of Devosia sp. G19.</title>
        <authorList>
            <person name="Chhetri G."/>
        </authorList>
    </citation>
    <scope>NUCLEOTIDE SEQUENCE [LARGE SCALE GENOMIC DNA]</scope>
    <source>
        <strain evidence="1 2">G19</strain>
    </source>
</reference>
<protein>
    <submittedName>
        <fullName evidence="1">Uncharacterized protein</fullName>
    </submittedName>
</protein>
<evidence type="ECO:0000313" key="2">
    <source>
        <dbReference type="Proteomes" id="UP000595460"/>
    </source>
</evidence>
<keyword evidence="2" id="KW-1185">Reference proteome</keyword>
<gene>
    <name evidence="1" type="ORF">JI749_10200</name>
</gene>
<proteinExistence type="predicted"/>
<accession>A0ABX7BS64</accession>
<organism evidence="1 2">
    <name type="scientific">Devosia oryziradicis</name>
    <dbReference type="NCBI Taxonomy" id="2801335"/>
    <lineage>
        <taxon>Bacteria</taxon>
        <taxon>Pseudomonadati</taxon>
        <taxon>Pseudomonadota</taxon>
        <taxon>Alphaproteobacteria</taxon>
        <taxon>Hyphomicrobiales</taxon>
        <taxon>Devosiaceae</taxon>
        <taxon>Devosia</taxon>
    </lineage>
</organism>
<dbReference type="RefSeq" id="WP_201653044.1">
    <property type="nucleotide sequence ID" value="NZ_CP068047.1"/>
</dbReference>
<dbReference type="EMBL" id="CP068047">
    <property type="protein sequence ID" value="QQR34758.1"/>
    <property type="molecule type" value="Genomic_DNA"/>
</dbReference>
<name>A0ABX7BS64_9HYPH</name>
<evidence type="ECO:0000313" key="1">
    <source>
        <dbReference type="EMBL" id="QQR34758.1"/>
    </source>
</evidence>
<sequence length="74" mass="8239">MDELLIRIMTRLVRVHDEMGERCFEEAAHRALVTIAQTVQVEASRKVGIEQPKLGDGVLPFPTIPSRPSRDGVA</sequence>